<name>A0ABC8UNH9_9AQUA</name>
<sequence length="84" mass="9656">MAGPVHYTRLLLPSSTTCRKSTSILPKAPETSLPRKCASVTGFFRISERFHNFFAFEEVDFPVLESELLFFRKAGEEIRDQLLF</sequence>
<dbReference type="AlphaFoldDB" id="A0ABC8UNH9"/>
<evidence type="ECO:0000313" key="2">
    <source>
        <dbReference type="Proteomes" id="UP001642360"/>
    </source>
</evidence>
<gene>
    <name evidence="1" type="ORF">ILEXP_LOCUS52830</name>
</gene>
<comment type="caution">
    <text evidence="1">The sequence shown here is derived from an EMBL/GenBank/DDBJ whole genome shotgun (WGS) entry which is preliminary data.</text>
</comment>
<protein>
    <submittedName>
        <fullName evidence="1">Uncharacterized protein</fullName>
    </submittedName>
</protein>
<reference evidence="1 2" key="1">
    <citation type="submission" date="2024-02" db="EMBL/GenBank/DDBJ databases">
        <authorList>
            <person name="Vignale AGUSTIN F."/>
            <person name="Sosa J E."/>
            <person name="Modenutti C."/>
        </authorList>
    </citation>
    <scope>NUCLEOTIDE SEQUENCE [LARGE SCALE GENOMIC DNA]</scope>
</reference>
<evidence type="ECO:0000313" key="1">
    <source>
        <dbReference type="EMBL" id="CAK9182615.1"/>
    </source>
</evidence>
<proteinExistence type="predicted"/>
<keyword evidence="2" id="KW-1185">Reference proteome</keyword>
<organism evidence="1 2">
    <name type="scientific">Ilex paraguariensis</name>
    <name type="common">yerba mate</name>
    <dbReference type="NCBI Taxonomy" id="185542"/>
    <lineage>
        <taxon>Eukaryota</taxon>
        <taxon>Viridiplantae</taxon>
        <taxon>Streptophyta</taxon>
        <taxon>Embryophyta</taxon>
        <taxon>Tracheophyta</taxon>
        <taxon>Spermatophyta</taxon>
        <taxon>Magnoliopsida</taxon>
        <taxon>eudicotyledons</taxon>
        <taxon>Gunneridae</taxon>
        <taxon>Pentapetalae</taxon>
        <taxon>asterids</taxon>
        <taxon>campanulids</taxon>
        <taxon>Aquifoliales</taxon>
        <taxon>Aquifoliaceae</taxon>
        <taxon>Ilex</taxon>
    </lineage>
</organism>
<accession>A0ABC8UNH9</accession>
<dbReference type="Proteomes" id="UP001642360">
    <property type="component" value="Unassembled WGS sequence"/>
</dbReference>
<dbReference type="EMBL" id="CAUOFW020008391">
    <property type="protein sequence ID" value="CAK9182615.1"/>
    <property type="molecule type" value="Genomic_DNA"/>
</dbReference>